<keyword evidence="12" id="KW-0521">NADP</keyword>
<evidence type="ECO:0000256" key="10">
    <source>
        <dbReference type="ARBA" id="ARBA00022827"/>
    </source>
</evidence>
<evidence type="ECO:0000256" key="19">
    <source>
        <dbReference type="ARBA" id="ARBA00048762"/>
    </source>
</evidence>
<dbReference type="FunFam" id="1.10.640.10:FF:000008">
    <property type="entry name" value="Dual oxidase 1"/>
    <property type="match status" value="1"/>
</dbReference>
<keyword evidence="11" id="KW-0106">Calcium</keyword>
<dbReference type="InterPro" id="IPR013121">
    <property type="entry name" value="Fe_red_NAD-bd_6"/>
</dbReference>
<dbReference type="EMBL" id="NEVH01005891">
    <property type="protein sequence ID" value="PNF38268.1"/>
    <property type="molecule type" value="Genomic_DNA"/>
</dbReference>
<feature type="binding site" description="axial binding residue" evidence="20">
    <location>
        <position position="353"/>
    </location>
    <ligand>
        <name>heme b</name>
        <dbReference type="ChEBI" id="CHEBI:60344"/>
    </ligand>
    <ligandPart>
        <name>Fe</name>
        <dbReference type="ChEBI" id="CHEBI:18248"/>
    </ligandPart>
</feature>
<evidence type="ECO:0000256" key="12">
    <source>
        <dbReference type="ARBA" id="ARBA00022857"/>
    </source>
</evidence>
<evidence type="ECO:0000313" key="25">
    <source>
        <dbReference type="Proteomes" id="UP000235965"/>
    </source>
</evidence>
<keyword evidence="14" id="KW-0560">Oxidoreductase</keyword>
<evidence type="ECO:0000259" key="23">
    <source>
        <dbReference type="PROSITE" id="PS51384"/>
    </source>
</evidence>
<feature type="transmembrane region" description="Helical" evidence="21">
    <location>
        <begin position="20"/>
        <end position="43"/>
    </location>
</feature>
<feature type="domain" description="EF-hand" evidence="22">
    <location>
        <begin position="841"/>
        <end position="876"/>
    </location>
</feature>
<dbReference type="GO" id="GO:0006979">
    <property type="term" value="P:response to oxidative stress"/>
    <property type="evidence" value="ECO:0007669"/>
    <property type="project" value="InterPro"/>
</dbReference>
<feature type="transmembrane region" description="Helical" evidence="21">
    <location>
        <begin position="1189"/>
        <end position="1210"/>
    </location>
</feature>
<dbReference type="GO" id="GO:0005509">
    <property type="term" value="F:calcium ion binding"/>
    <property type="evidence" value="ECO:0007669"/>
    <property type="project" value="InterPro"/>
</dbReference>
<dbReference type="PROSITE" id="PS00018">
    <property type="entry name" value="EF_HAND_1"/>
    <property type="match status" value="2"/>
</dbReference>
<feature type="transmembrane region" description="Helical" evidence="21">
    <location>
        <begin position="1016"/>
        <end position="1036"/>
    </location>
</feature>
<dbReference type="GO" id="GO:0043020">
    <property type="term" value="C:NADPH oxidase complex"/>
    <property type="evidence" value="ECO:0007669"/>
    <property type="project" value="TreeGrafter"/>
</dbReference>
<dbReference type="SUPFAM" id="SSF47473">
    <property type="entry name" value="EF-hand"/>
    <property type="match status" value="1"/>
</dbReference>
<dbReference type="InterPro" id="IPR013130">
    <property type="entry name" value="Fe3_Rdtase_TM_dom"/>
</dbReference>
<comment type="subcellular location">
    <subcellularLocation>
        <location evidence="1">Apical cell membrane</location>
        <topology evidence="1">Multi-pass membrane protein</topology>
    </subcellularLocation>
</comment>
<evidence type="ECO:0000256" key="8">
    <source>
        <dbReference type="ARBA" id="ARBA00022729"/>
    </source>
</evidence>
<dbReference type="GO" id="GO:0042303">
    <property type="term" value="P:molting cycle"/>
    <property type="evidence" value="ECO:0007669"/>
    <property type="project" value="UniProtKB-ARBA"/>
</dbReference>
<evidence type="ECO:0000256" key="6">
    <source>
        <dbReference type="ARBA" id="ARBA00022692"/>
    </source>
</evidence>
<evidence type="ECO:0000259" key="22">
    <source>
        <dbReference type="PROSITE" id="PS50222"/>
    </source>
</evidence>
<evidence type="ECO:0000256" key="5">
    <source>
        <dbReference type="ARBA" id="ARBA00022630"/>
    </source>
</evidence>
<dbReference type="EC" id="1.6.3.1" evidence="3"/>
<dbReference type="GO" id="GO:0020037">
    <property type="term" value="F:heme binding"/>
    <property type="evidence" value="ECO:0007669"/>
    <property type="project" value="InterPro"/>
</dbReference>
<evidence type="ECO:0000256" key="13">
    <source>
        <dbReference type="ARBA" id="ARBA00022989"/>
    </source>
</evidence>
<organism evidence="24 25">
    <name type="scientific">Cryptotermes secundus</name>
    <dbReference type="NCBI Taxonomy" id="105785"/>
    <lineage>
        <taxon>Eukaryota</taxon>
        <taxon>Metazoa</taxon>
        <taxon>Ecdysozoa</taxon>
        <taxon>Arthropoda</taxon>
        <taxon>Hexapoda</taxon>
        <taxon>Insecta</taxon>
        <taxon>Pterygota</taxon>
        <taxon>Neoptera</taxon>
        <taxon>Polyneoptera</taxon>
        <taxon>Dictyoptera</taxon>
        <taxon>Blattodea</taxon>
        <taxon>Blattoidea</taxon>
        <taxon>Termitoidae</taxon>
        <taxon>Kalotermitidae</taxon>
        <taxon>Cryptotermitinae</taxon>
        <taxon>Cryptotermes</taxon>
    </lineage>
</organism>
<comment type="caution">
    <text evidence="24">The sequence shown here is derived from an EMBL/GenBank/DDBJ whole genome shotgun (WGS) entry which is preliminary data.</text>
</comment>
<dbReference type="InterPro" id="IPR011992">
    <property type="entry name" value="EF-hand-dom_pair"/>
</dbReference>
<keyword evidence="10" id="KW-0274">FAD</keyword>
<keyword evidence="20" id="KW-0349">Heme</keyword>
<dbReference type="FunFam" id="1.10.238.10:FF:000208">
    <property type="entry name" value="Dual oxidase 1"/>
    <property type="match status" value="1"/>
</dbReference>
<dbReference type="Pfam" id="PF13499">
    <property type="entry name" value="EF-hand_7"/>
    <property type="match status" value="1"/>
</dbReference>
<evidence type="ECO:0000256" key="7">
    <source>
        <dbReference type="ARBA" id="ARBA00022723"/>
    </source>
</evidence>
<evidence type="ECO:0000256" key="14">
    <source>
        <dbReference type="ARBA" id="ARBA00023002"/>
    </source>
</evidence>
<keyword evidence="15 21" id="KW-0472">Membrane</keyword>
<dbReference type="GO" id="GO:0042335">
    <property type="term" value="P:cuticle development"/>
    <property type="evidence" value="ECO:0007669"/>
    <property type="project" value="UniProtKB-ARBA"/>
</dbReference>
<dbReference type="InterPro" id="IPR010255">
    <property type="entry name" value="Haem_peroxidase_sf"/>
</dbReference>
<evidence type="ECO:0000256" key="18">
    <source>
        <dbReference type="ARBA" id="ARBA00047455"/>
    </source>
</evidence>
<dbReference type="Gene3D" id="2.40.30.10">
    <property type="entry name" value="Translation factors"/>
    <property type="match status" value="1"/>
</dbReference>
<dbReference type="PANTHER" id="PTHR11972">
    <property type="entry name" value="NADPH OXIDASE"/>
    <property type="match status" value="1"/>
</dbReference>
<dbReference type="Gene3D" id="3.40.50.80">
    <property type="entry name" value="Nucleotide-binding domain of ferredoxin-NADP reductase (FNR) module"/>
    <property type="match status" value="1"/>
</dbReference>
<dbReference type="PRINTS" id="PR00457">
    <property type="entry name" value="ANPEROXIDASE"/>
</dbReference>
<dbReference type="Proteomes" id="UP000235965">
    <property type="component" value="Unassembled WGS sequence"/>
</dbReference>
<dbReference type="PROSITE" id="PS50222">
    <property type="entry name" value="EF_HAND_2"/>
    <property type="match status" value="2"/>
</dbReference>
<dbReference type="InParanoid" id="A0A2J7RBS7"/>
<evidence type="ECO:0000256" key="16">
    <source>
        <dbReference type="ARBA" id="ARBA00023180"/>
    </source>
</evidence>
<dbReference type="CDD" id="cd06186">
    <property type="entry name" value="NOX_Duox_like_FAD_NADP"/>
    <property type="match status" value="1"/>
</dbReference>
<dbReference type="PANTHER" id="PTHR11972:SF175">
    <property type="entry name" value="NAD(P)H OXIDASE (H2O2-FORMING)"/>
    <property type="match status" value="1"/>
</dbReference>
<dbReference type="InterPro" id="IPR013112">
    <property type="entry name" value="FAD-bd_8"/>
</dbReference>
<feature type="domain" description="EF-hand" evidence="22">
    <location>
        <begin position="877"/>
        <end position="912"/>
    </location>
</feature>
<keyword evidence="25" id="KW-1185">Reference proteome</keyword>
<evidence type="ECO:0000256" key="15">
    <source>
        <dbReference type="ARBA" id="ARBA00023136"/>
    </source>
</evidence>
<dbReference type="InterPro" id="IPR017938">
    <property type="entry name" value="Riboflavin_synthase-like_b-brl"/>
</dbReference>
<feature type="transmembrane region" description="Helical" evidence="21">
    <location>
        <begin position="1103"/>
        <end position="1124"/>
    </location>
</feature>
<dbReference type="GO" id="GO:0009886">
    <property type="term" value="P:post-embryonic animal morphogenesis"/>
    <property type="evidence" value="ECO:0007669"/>
    <property type="project" value="UniProtKB-ARBA"/>
</dbReference>
<keyword evidence="17" id="KW-0376">Hydrogen peroxide</keyword>
<protein>
    <recommendedName>
        <fullName evidence="3">NAD(P)H oxidase (H2O2-forming)</fullName>
        <ecNumber evidence="3">1.6.3.1</ecNumber>
    </recommendedName>
</protein>
<dbReference type="Pfam" id="PF00036">
    <property type="entry name" value="EF-hand_1"/>
    <property type="match status" value="1"/>
</dbReference>
<evidence type="ECO:0000256" key="11">
    <source>
        <dbReference type="ARBA" id="ARBA00022837"/>
    </source>
</evidence>
<dbReference type="PROSITE" id="PS51384">
    <property type="entry name" value="FAD_FR"/>
    <property type="match status" value="1"/>
</dbReference>
<dbReference type="FunFam" id="2.40.30.10:FF:000059">
    <property type="entry name" value="dual oxidase isoform X1"/>
    <property type="match status" value="1"/>
</dbReference>
<evidence type="ECO:0000256" key="9">
    <source>
        <dbReference type="ARBA" id="ARBA00022737"/>
    </source>
</evidence>
<dbReference type="CDD" id="cd00051">
    <property type="entry name" value="EFh"/>
    <property type="match status" value="2"/>
</dbReference>
<dbReference type="Gene3D" id="1.10.640.10">
    <property type="entry name" value="Haem peroxidase domain superfamily, animal type"/>
    <property type="match status" value="1"/>
</dbReference>
<dbReference type="PROSITE" id="PS50292">
    <property type="entry name" value="PEROXIDASE_3"/>
    <property type="match status" value="1"/>
</dbReference>
<dbReference type="InterPro" id="IPR019791">
    <property type="entry name" value="Haem_peroxidase_animal"/>
</dbReference>
<dbReference type="Pfam" id="PF08022">
    <property type="entry name" value="FAD_binding_8"/>
    <property type="match status" value="1"/>
</dbReference>
<dbReference type="FunFam" id="3.40.50.80:FF:000020">
    <property type="entry name" value="Dual oxidase 1"/>
    <property type="match status" value="1"/>
</dbReference>
<keyword evidence="20" id="KW-0408">Iron</keyword>
<dbReference type="InterPro" id="IPR039261">
    <property type="entry name" value="FNR_nucleotide-bd"/>
</dbReference>
<dbReference type="GO" id="GO:0042744">
    <property type="term" value="P:hydrogen peroxide catabolic process"/>
    <property type="evidence" value="ECO:0007669"/>
    <property type="project" value="UniProtKB-KW"/>
</dbReference>
<dbReference type="STRING" id="105785.A0A2J7RBS7"/>
<reference evidence="24 25" key="1">
    <citation type="submission" date="2017-12" db="EMBL/GenBank/DDBJ databases">
        <title>Hemimetabolous genomes reveal molecular basis of termite eusociality.</title>
        <authorList>
            <person name="Harrison M.C."/>
            <person name="Jongepier E."/>
            <person name="Robertson H.M."/>
            <person name="Arning N."/>
            <person name="Bitard-Feildel T."/>
            <person name="Chao H."/>
            <person name="Childers C.P."/>
            <person name="Dinh H."/>
            <person name="Doddapaneni H."/>
            <person name="Dugan S."/>
            <person name="Gowin J."/>
            <person name="Greiner C."/>
            <person name="Han Y."/>
            <person name="Hu H."/>
            <person name="Hughes D.S.T."/>
            <person name="Huylmans A.-K."/>
            <person name="Kemena C."/>
            <person name="Kremer L.P.M."/>
            <person name="Lee S.L."/>
            <person name="Lopez-Ezquerra A."/>
            <person name="Mallet L."/>
            <person name="Monroy-Kuhn J.M."/>
            <person name="Moser A."/>
            <person name="Murali S.C."/>
            <person name="Muzny D.M."/>
            <person name="Otani S."/>
            <person name="Piulachs M.-D."/>
            <person name="Poelchau M."/>
            <person name="Qu J."/>
            <person name="Schaub F."/>
            <person name="Wada-Katsumata A."/>
            <person name="Worley K.C."/>
            <person name="Xie Q."/>
            <person name="Ylla G."/>
            <person name="Poulsen M."/>
            <person name="Gibbs R.A."/>
            <person name="Schal C."/>
            <person name="Richards S."/>
            <person name="Belles X."/>
            <person name="Korb J."/>
            <person name="Bornberg-Bauer E."/>
        </authorList>
    </citation>
    <scope>NUCLEOTIDE SEQUENCE [LARGE SCALE GENOMIC DNA]</scope>
    <source>
        <tissue evidence="24">Whole body</tissue>
    </source>
</reference>
<evidence type="ECO:0000256" key="21">
    <source>
        <dbReference type="SAM" id="Phobius"/>
    </source>
</evidence>
<dbReference type="SMART" id="SM00054">
    <property type="entry name" value="EFh"/>
    <property type="match status" value="2"/>
</dbReference>
<keyword evidence="7 20" id="KW-0479">Metal-binding</keyword>
<dbReference type="Pfam" id="PF03098">
    <property type="entry name" value="An_peroxidase"/>
    <property type="match status" value="1"/>
</dbReference>
<evidence type="ECO:0000256" key="17">
    <source>
        <dbReference type="ARBA" id="ARBA00023324"/>
    </source>
</evidence>
<comment type="similarity">
    <text evidence="2">In the N-terminal section; belongs to the peroxidase family.</text>
</comment>
<feature type="domain" description="FAD-binding FR-type" evidence="23">
    <location>
        <begin position="1239"/>
        <end position="1345"/>
    </location>
</feature>
<keyword evidence="4" id="KW-0575">Peroxidase</keyword>
<sequence length="1524" mass="175481">MEHDRPSHRRAAATWTFSQVTGGITAPHCVFVAVFVILAGVSARQYSYTEKQRYDGWFNNLAHPDWGSVDNHLTRKTPPSYADGVYMLAGQNRPSPRKLSQIFMKGEDGLSSSRNRTALLAFFGQVVSSEVLMASESGCPIEVHRIEIEKCDEMYDRECQGNKYIPFHRAGYDRKTGQSPNSPREQTNRVTAWIDGSFIYSTSEAWVNAMRSFQNGTFLTDKTGKLPVRNTMRVPLFNSPAPHVLRLMNPERLFLLGDPRTNQNPALLAFGILFFRWHNVVAARIQAQHPDWPDEEVFQRTRRTVVATLQNIIAYEYLPAFMGEGLPPYEGYKPDVHPGVSHVFQSAAFRFGHTMIPPGIYRRDGSCHFRETPMGFRALRLCSTWWDSSDVLSDSTVEELLLGMSSQIAEREDTVLCSDVRDKLFGPMEFSRRDLGALNIMRGRDNGLPDYNTVRSYFRLPRVKEWTEINPTLFKKRPELLRLLAGVYANRLDNVDLYVGGMLESRDGPGELFRAIIKEQFTRIRDADRFWFENTESGIFTDEEIEEIRQVRLYDVIVNSTDIKPSELQKHVFFWVKGDPCPQPVQLNASLLEPCKYLQGYDYFEGSELAYIYACVFLGFVPIVCAGAGYGVVKLQNRRRRRLRMQQEELKNNAGGRTSVDKMAVREWLHANHRRLVKVKFGPEAAIHTVDRKGEKLRAVNFRTSEALTVEESQDSSGNKKRPLVLIRVPRDHDLVLEFDTLAARRKFVSKLEAFLNSHKKRLVSVQSPREIMLTNAETRERRQRRLEHFFREAYALTFGLKPGEKRRRSRSDGDEDGEVMTVMRTSLSKSEFASALGMKPDAVFVRKMFNIVDKDGDGRISFQEFLDTVVLFSRGKTEDKLRIIFDMCDNDRNGVIDKGELSEMLRSLVEIARTTSLSDDHVTDLIEGMFQDAGLQQKDFLTYSDFKLMMKEYKGDFVAIGLDCKGAKQNFLDTSTNVARMTSFHIEPAQDGARHWLLRKWDCITTFLEENRQNIFYLFVFYVITIALFVERFIHYSFMAEHTDLRHIMGVGIAITRGSAASLSFCYCLLLLTMSRNLLTKLKEFSVQQYIPLDSHIQFHKIAACTALFFSLLHTVGHIVNFYHVSTQPVEHLRCLTSEVHFPSDYKPGITFWLFQTITGLTGVLLFVVMIIIFVFAHPIIRKKAYKFFWSTHSLYVVLYILCLVHGLARLTGAPRFWVFFIGPGVVYTLDKVVSLRTKYMALDIVETELLPSDVIKIKFYRPPNFKYLSGQWVRLACTAFRTEEFHSFTLTSAPHENFLSCHIKAQGPWTWKLRNYFDPCNYNPEEDHPKIRLEGPFGGGNQDWYKFEVAVMVGGGIGVTPYASILNDLVFGTSTNRYSGVACKKVYFLWICPSHRHFEWFIEVLRDVEKKDVTNVLEIHIFITQFFHKFDLRTTMLYICENHFQRLSKMSMFTGLKAVNHFGRPDMSSFLKFVQKKHSYVSKIGVFSCGPRPLTKSIMSACEEVNKGRKLPYFIHHFENFG</sequence>
<feature type="transmembrane region" description="Helical" evidence="21">
    <location>
        <begin position="1048"/>
        <end position="1073"/>
    </location>
</feature>
<keyword evidence="13 21" id="KW-1133">Transmembrane helix</keyword>
<dbReference type="Pfam" id="PF08030">
    <property type="entry name" value="NAD_binding_6"/>
    <property type="match status" value="1"/>
</dbReference>
<dbReference type="Pfam" id="PF01794">
    <property type="entry name" value="Ferric_reduct"/>
    <property type="match status" value="1"/>
</dbReference>
<dbReference type="InterPro" id="IPR050369">
    <property type="entry name" value="RBOH/FRE"/>
</dbReference>
<keyword evidence="6 21" id="KW-0812">Transmembrane</keyword>
<evidence type="ECO:0000256" key="20">
    <source>
        <dbReference type="PIRSR" id="PIRSR619791-2"/>
    </source>
</evidence>
<evidence type="ECO:0000256" key="2">
    <source>
        <dbReference type="ARBA" id="ARBA00005644"/>
    </source>
</evidence>
<evidence type="ECO:0000256" key="4">
    <source>
        <dbReference type="ARBA" id="ARBA00022559"/>
    </source>
</evidence>
<dbReference type="GO" id="GO:0004601">
    <property type="term" value="F:peroxidase activity"/>
    <property type="evidence" value="ECO:0007669"/>
    <property type="project" value="UniProtKB-KW"/>
</dbReference>
<evidence type="ECO:0000256" key="3">
    <source>
        <dbReference type="ARBA" id="ARBA00012698"/>
    </source>
</evidence>
<dbReference type="Gene3D" id="1.10.238.10">
    <property type="entry name" value="EF-hand"/>
    <property type="match status" value="1"/>
</dbReference>
<feature type="transmembrane region" description="Helical" evidence="21">
    <location>
        <begin position="1153"/>
        <end position="1177"/>
    </location>
</feature>
<keyword evidence="9" id="KW-0677">Repeat</keyword>
<keyword evidence="8" id="KW-0732">Signal</keyword>
<proteinExistence type="inferred from homology"/>
<dbReference type="OrthoDB" id="6019201at2759"/>
<name>A0A2J7RBS7_9NEOP</name>
<dbReference type="SUPFAM" id="SSF48113">
    <property type="entry name" value="Heme-dependent peroxidases"/>
    <property type="match status" value="1"/>
</dbReference>
<dbReference type="SFLD" id="SFLDG01169">
    <property type="entry name" value="NADPH_oxidase_subgroup_(NOX)"/>
    <property type="match status" value="1"/>
</dbReference>
<keyword evidence="16" id="KW-0325">Glycoprotein</keyword>
<comment type="catalytic activity">
    <reaction evidence="19">
        <text>NADPH + O2 + H(+) = H2O2 + NADP(+)</text>
        <dbReference type="Rhea" id="RHEA:11260"/>
        <dbReference type="ChEBI" id="CHEBI:15378"/>
        <dbReference type="ChEBI" id="CHEBI:15379"/>
        <dbReference type="ChEBI" id="CHEBI:16240"/>
        <dbReference type="ChEBI" id="CHEBI:57783"/>
        <dbReference type="ChEBI" id="CHEBI:58349"/>
        <dbReference type="EC" id="1.6.3.1"/>
    </reaction>
</comment>
<dbReference type="InterPro" id="IPR018247">
    <property type="entry name" value="EF_Hand_1_Ca_BS"/>
</dbReference>
<dbReference type="InterPro" id="IPR017927">
    <property type="entry name" value="FAD-bd_FR_type"/>
</dbReference>
<comment type="catalytic activity">
    <reaction evidence="18">
        <text>NADH + O2 + H(+) = H2O2 + NAD(+)</text>
        <dbReference type="Rhea" id="RHEA:11264"/>
        <dbReference type="ChEBI" id="CHEBI:15378"/>
        <dbReference type="ChEBI" id="CHEBI:15379"/>
        <dbReference type="ChEBI" id="CHEBI:16240"/>
        <dbReference type="ChEBI" id="CHEBI:57540"/>
        <dbReference type="ChEBI" id="CHEBI:57945"/>
        <dbReference type="EC" id="1.6.3.1"/>
    </reaction>
</comment>
<dbReference type="GO" id="GO:0016324">
    <property type="term" value="C:apical plasma membrane"/>
    <property type="evidence" value="ECO:0007669"/>
    <property type="project" value="UniProtKB-SubCell"/>
</dbReference>
<dbReference type="InterPro" id="IPR034821">
    <property type="entry name" value="DUOX_peroxidase"/>
</dbReference>
<keyword evidence="5" id="KW-0285">Flavoprotein</keyword>
<dbReference type="CDD" id="cd09820">
    <property type="entry name" value="dual_peroxidase_like"/>
    <property type="match status" value="1"/>
</dbReference>
<evidence type="ECO:0000313" key="24">
    <source>
        <dbReference type="EMBL" id="PNF38268.1"/>
    </source>
</evidence>
<dbReference type="GO" id="GO:0042742">
    <property type="term" value="P:defense response to bacterium"/>
    <property type="evidence" value="ECO:0007669"/>
    <property type="project" value="UniProtKB-ARBA"/>
</dbReference>
<dbReference type="GO" id="GO:0042554">
    <property type="term" value="P:superoxide anion generation"/>
    <property type="evidence" value="ECO:0007669"/>
    <property type="project" value="TreeGrafter"/>
</dbReference>
<dbReference type="SUPFAM" id="SSF52343">
    <property type="entry name" value="Ferredoxin reductase-like, C-terminal NADP-linked domain"/>
    <property type="match status" value="1"/>
</dbReference>
<dbReference type="InterPro" id="IPR002048">
    <property type="entry name" value="EF_hand_dom"/>
</dbReference>
<dbReference type="InterPro" id="IPR037120">
    <property type="entry name" value="Haem_peroxidase_sf_animal"/>
</dbReference>
<dbReference type="FunCoup" id="A0A2J7RBS7">
    <property type="interactions" value="84"/>
</dbReference>
<accession>A0A2J7RBS7</accession>
<dbReference type="GO" id="GO:0016175">
    <property type="term" value="F:superoxide-generating NAD(P)H oxidase activity"/>
    <property type="evidence" value="ECO:0007669"/>
    <property type="project" value="UniProtKB-ARBA"/>
</dbReference>
<gene>
    <name evidence="24" type="primary">Duox</name>
    <name evidence="24" type="ORF">B7P43_G11622</name>
</gene>
<evidence type="ECO:0000256" key="1">
    <source>
        <dbReference type="ARBA" id="ARBA00004424"/>
    </source>
</evidence>
<dbReference type="SUPFAM" id="SSF63380">
    <property type="entry name" value="Riboflavin synthase domain-like"/>
    <property type="match status" value="1"/>
</dbReference>
<feature type="transmembrane region" description="Helical" evidence="21">
    <location>
        <begin position="610"/>
        <end position="633"/>
    </location>
</feature>
<dbReference type="GO" id="GO:0016174">
    <property type="term" value="F:NAD(P)H oxidase H2O2-forming activity"/>
    <property type="evidence" value="ECO:0007669"/>
    <property type="project" value="UniProtKB-EC"/>
</dbReference>